<dbReference type="Pfam" id="PF03638">
    <property type="entry name" value="TCR"/>
    <property type="match status" value="2"/>
</dbReference>
<comment type="similarity">
    <text evidence="2">Belongs to the lin-54 family.</text>
</comment>
<proteinExistence type="inferred from homology"/>
<comment type="caution">
    <text evidence="6">The sequence shown here is derived from an EMBL/GenBank/DDBJ whole genome shotgun (WGS) entry which is preliminary data.</text>
</comment>
<feature type="compositionally biased region" description="Polar residues" evidence="4">
    <location>
        <begin position="739"/>
        <end position="748"/>
    </location>
</feature>
<dbReference type="InterPro" id="IPR005172">
    <property type="entry name" value="CRC"/>
</dbReference>
<accession>A0AAN7Q220</accession>
<dbReference type="InterPro" id="IPR033467">
    <property type="entry name" value="Tesmin/TSO1-like_CXC"/>
</dbReference>
<dbReference type="GO" id="GO:0003700">
    <property type="term" value="F:DNA-binding transcription factor activity"/>
    <property type="evidence" value="ECO:0007669"/>
    <property type="project" value="InterPro"/>
</dbReference>
<reference evidence="6 7" key="1">
    <citation type="journal article" date="2023" name="Hortic Res">
        <title>Pangenome of water caltrop reveals structural variations and asymmetric subgenome divergence after allopolyploidization.</title>
        <authorList>
            <person name="Zhang X."/>
            <person name="Chen Y."/>
            <person name="Wang L."/>
            <person name="Yuan Y."/>
            <person name="Fang M."/>
            <person name="Shi L."/>
            <person name="Lu R."/>
            <person name="Comes H.P."/>
            <person name="Ma Y."/>
            <person name="Chen Y."/>
            <person name="Huang G."/>
            <person name="Zhou Y."/>
            <person name="Zheng Z."/>
            <person name="Qiu Y."/>
        </authorList>
    </citation>
    <scope>NUCLEOTIDE SEQUENCE [LARGE SCALE GENOMIC DNA]</scope>
    <source>
        <tissue evidence="6">Roots</tissue>
    </source>
</reference>
<evidence type="ECO:0000256" key="2">
    <source>
        <dbReference type="ARBA" id="ARBA00007267"/>
    </source>
</evidence>
<dbReference type="GO" id="GO:0005634">
    <property type="term" value="C:nucleus"/>
    <property type="evidence" value="ECO:0007669"/>
    <property type="project" value="UniProtKB-SubCell"/>
</dbReference>
<feature type="compositionally biased region" description="Polar residues" evidence="4">
    <location>
        <begin position="333"/>
        <end position="345"/>
    </location>
</feature>
<dbReference type="PANTHER" id="PTHR46159:SF12">
    <property type="entry name" value="PROTEIN TESMIN_TSO1-LIKE CXC 3-RELATED"/>
    <property type="match status" value="1"/>
</dbReference>
<comment type="subcellular location">
    <subcellularLocation>
        <location evidence="1">Nucleus</location>
    </subcellularLocation>
</comment>
<evidence type="ECO:0000259" key="5">
    <source>
        <dbReference type="PROSITE" id="PS51634"/>
    </source>
</evidence>
<evidence type="ECO:0000256" key="4">
    <source>
        <dbReference type="SAM" id="MobiDB-lite"/>
    </source>
</evidence>
<dbReference type="PANTHER" id="PTHR46159">
    <property type="entry name" value="PROTEIN TESMIN/TSO1-LIKE CXC 2"/>
    <property type="match status" value="1"/>
</dbReference>
<evidence type="ECO:0000313" key="6">
    <source>
        <dbReference type="EMBL" id="KAK4757669.1"/>
    </source>
</evidence>
<feature type="compositionally biased region" description="Low complexity" evidence="4">
    <location>
        <begin position="722"/>
        <end position="738"/>
    </location>
</feature>
<dbReference type="EMBL" id="JAXIOK010000012">
    <property type="protein sequence ID" value="KAK4757669.1"/>
    <property type="molecule type" value="Genomic_DNA"/>
</dbReference>
<feature type="region of interest" description="Disordered" evidence="4">
    <location>
        <begin position="320"/>
        <end position="352"/>
    </location>
</feature>
<dbReference type="PROSITE" id="PS51634">
    <property type="entry name" value="CRC"/>
    <property type="match status" value="1"/>
</dbReference>
<keyword evidence="3" id="KW-0539">Nucleus</keyword>
<dbReference type="InterPro" id="IPR044522">
    <property type="entry name" value="TSO1-like"/>
</dbReference>
<organism evidence="6 7">
    <name type="scientific">Trapa incisa</name>
    <dbReference type="NCBI Taxonomy" id="236973"/>
    <lineage>
        <taxon>Eukaryota</taxon>
        <taxon>Viridiplantae</taxon>
        <taxon>Streptophyta</taxon>
        <taxon>Embryophyta</taxon>
        <taxon>Tracheophyta</taxon>
        <taxon>Spermatophyta</taxon>
        <taxon>Magnoliopsida</taxon>
        <taxon>eudicotyledons</taxon>
        <taxon>Gunneridae</taxon>
        <taxon>Pentapetalae</taxon>
        <taxon>rosids</taxon>
        <taxon>malvids</taxon>
        <taxon>Myrtales</taxon>
        <taxon>Lythraceae</taxon>
        <taxon>Trapa</taxon>
    </lineage>
</organism>
<name>A0AAN7Q220_9MYRT</name>
<evidence type="ECO:0000256" key="1">
    <source>
        <dbReference type="ARBA" id="ARBA00004123"/>
    </source>
</evidence>
<gene>
    <name evidence="6" type="ORF">SAY87_018970</name>
</gene>
<feature type="compositionally biased region" description="Polar residues" evidence="4">
    <location>
        <begin position="1"/>
        <end position="16"/>
    </location>
</feature>
<feature type="region of interest" description="Disordered" evidence="4">
    <location>
        <begin position="1"/>
        <end position="20"/>
    </location>
</feature>
<feature type="region of interest" description="Disordered" evidence="4">
    <location>
        <begin position="587"/>
        <end position="626"/>
    </location>
</feature>
<feature type="region of interest" description="Disordered" evidence="4">
    <location>
        <begin position="699"/>
        <end position="748"/>
    </location>
</feature>
<feature type="domain" description="CRC" evidence="5">
    <location>
        <begin position="453"/>
        <end position="577"/>
    </location>
</feature>
<feature type="compositionally biased region" description="Basic and acidic residues" evidence="4">
    <location>
        <begin position="593"/>
        <end position="613"/>
    </location>
</feature>
<keyword evidence="7" id="KW-1185">Reference proteome</keyword>
<dbReference type="SMART" id="SM01114">
    <property type="entry name" value="CXC"/>
    <property type="match status" value="2"/>
</dbReference>
<protein>
    <recommendedName>
        <fullName evidence="5">CRC domain-containing protein</fullName>
    </recommendedName>
</protein>
<dbReference type="Proteomes" id="UP001345219">
    <property type="component" value="Chromosome 15"/>
</dbReference>
<sequence length="748" mass="81923">MDTPERTQIASSSTPASKFEDSPVFNYINNLSPIKPVKSSHVTQTFSSLTFSSIPSIFTSPQASSLKESKFLKRYQNSDISKLQSLSGDAEGMSKDERTQAEAELQENFEAGISITPDSIEQLCDQTEFAIELPLTLKYDCGSPDCDTNQEIGFQRSDGTDQPQGDANLGVKQTGQGCDWEGPVVSDTPDLLIFSSPNDAEAFRGIIQNSPGLAVGLGVSSPSGFFQNSTTNLQQNFFEVGLGEQPEMGGSSQSLELRNAQEDLGSDGLESIGIYSTDGLENGLAAHEPSAEMKTLSNLQRGMRRRCLDFETVGGHKRKVLSDSSSLSHSENKITTKNLQHATSENKQRSRSSRCIVPGIGLHLNSLALAKRDCKVIKCGSWSSKTRVSIRADQELLPHPMVSSAPEKEHDEGGNIPVEDTSQTLVQLNPEEMNPNSPRKKRRKVEHGVEAGACRRCNCKKSKCLKLYCECFAAGVYCIEPCACHDCFNKPTHEDTVFATRKLIESRNPLAFAPKVIRSSDNAEIGDESMKTPASARHKRGCNCKKSSCLKKYCECYQGRVGCSINCRCEGCKNAFGTKDGLECEADEEETEKSENREHDVTAPKTENPRIEEQVPPAVLPSTPSGLSRPLVTPAIPLSKIKPPRASFMRTIGSSIVLKGSQKVGKAEYILHPRPKFENPPQPNNAEDEMPQILRVSLTPNEDIKMGSPNRKRVSPPHREIGSSSSLRSGRRLILQSIPSFPSLTPRH</sequence>
<dbReference type="AlphaFoldDB" id="A0AAN7Q220"/>
<evidence type="ECO:0000256" key="3">
    <source>
        <dbReference type="ARBA" id="ARBA00023242"/>
    </source>
</evidence>
<evidence type="ECO:0000313" key="7">
    <source>
        <dbReference type="Proteomes" id="UP001345219"/>
    </source>
</evidence>